<evidence type="ECO:0000256" key="4">
    <source>
        <dbReference type="ARBA" id="ARBA00022801"/>
    </source>
</evidence>
<feature type="signal peptide" evidence="9">
    <location>
        <begin position="1"/>
        <end position="20"/>
    </location>
</feature>
<keyword evidence="6 7" id="KW-0326">Glycosidase</keyword>
<dbReference type="Gene3D" id="3.10.50.10">
    <property type="match status" value="1"/>
</dbReference>
<organism evidence="12 13">
    <name type="scientific">Brachionus calyciflorus</name>
    <dbReference type="NCBI Taxonomy" id="104777"/>
    <lineage>
        <taxon>Eukaryota</taxon>
        <taxon>Metazoa</taxon>
        <taxon>Spiralia</taxon>
        <taxon>Gnathifera</taxon>
        <taxon>Rotifera</taxon>
        <taxon>Eurotatoria</taxon>
        <taxon>Monogononta</taxon>
        <taxon>Pseudotrocha</taxon>
        <taxon>Ploima</taxon>
        <taxon>Brachionidae</taxon>
        <taxon>Brachionus</taxon>
    </lineage>
</organism>
<accession>A0A813XBX3</accession>
<dbReference type="Pfam" id="PF00704">
    <property type="entry name" value="Glyco_hydro_18"/>
    <property type="match status" value="1"/>
</dbReference>
<dbReference type="InterPro" id="IPR036508">
    <property type="entry name" value="Chitin-bd_dom_sf"/>
</dbReference>
<dbReference type="GO" id="GO:0005975">
    <property type="term" value="P:carbohydrate metabolic process"/>
    <property type="evidence" value="ECO:0007669"/>
    <property type="project" value="InterPro"/>
</dbReference>
<keyword evidence="4 7" id="KW-0378">Hydrolase</keyword>
<keyword evidence="5" id="KW-1015">Disulfide bond</keyword>
<dbReference type="InterPro" id="IPR029070">
    <property type="entry name" value="Chitinase_insertion_sf"/>
</dbReference>
<dbReference type="InterPro" id="IPR017853">
    <property type="entry name" value="GH"/>
</dbReference>
<dbReference type="Proteomes" id="UP000663879">
    <property type="component" value="Unassembled WGS sequence"/>
</dbReference>
<feature type="domain" description="Chitin-binding type-2" evidence="10">
    <location>
        <begin position="606"/>
        <end position="662"/>
    </location>
</feature>
<evidence type="ECO:0000256" key="3">
    <source>
        <dbReference type="ARBA" id="ARBA00022729"/>
    </source>
</evidence>
<evidence type="ECO:0000313" key="13">
    <source>
        <dbReference type="Proteomes" id="UP000663879"/>
    </source>
</evidence>
<feature type="domain" description="GH18" evidence="11">
    <location>
        <begin position="41"/>
        <end position="421"/>
    </location>
</feature>
<evidence type="ECO:0000259" key="10">
    <source>
        <dbReference type="PROSITE" id="PS50940"/>
    </source>
</evidence>
<dbReference type="Gene3D" id="3.20.20.80">
    <property type="entry name" value="Glycosidases"/>
    <property type="match status" value="1"/>
</dbReference>
<keyword evidence="13" id="KW-1185">Reference proteome</keyword>
<dbReference type="Pfam" id="PF01607">
    <property type="entry name" value="CBM_14"/>
    <property type="match status" value="1"/>
</dbReference>
<dbReference type="Gene3D" id="2.170.140.10">
    <property type="entry name" value="Chitin binding domain"/>
    <property type="match status" value="1"/>
</dbReference>
<evidence type="ECO:0000313" key="12">
    <source>
        <dbReference type="EMBL" id="CAF0864669.1"/>
    </source>
</evidence>
<evidence type="ECO:0000256" key="8">
    <source>
        <dbReference type="SAM" id="MobiDB-lite"/>
    </source>
</evidence>
<dbReference type="GO" id="GO:0004568">
    <property type="term" value="F:chitinase activity"/>
    <property type="evidence" value="ECO:0007669"/>
    <property type="project" value="UniProtKB-ARBA"/>
</dbReference>
<dbReference type="InterPro" id="IPR001579">
    <property type="entry name" value="Glyco_hydro_18_chit_AS"/>
</dbReference>
<dbReference type="GO" id="GO:0006032">
    <property type="term" value="P:chitin catabolic process"/>
    <property type="evidence" value="ECO:0007669"/>
    <property type="project" value="UniProtKB-ARBA"/>
</dbReference>
<comment type="similarity">
    <text evidence="1">Belongs to the glycosyl hydrolase 18 family. Chitinase class II subfamily.</text>
</comment>
<reference evidence="12" key="1">
    <citation type="submission" date="2021-02" db="EMBL/GenBank/DDBJ databases">
        <authorList>
            <person name="Nowell W R."/>
        </authorList>
    </citation>
    <scope>NUCLEOTIDE SEQUENCE</scope>
    <source>
        <strain evidence="12">Ploen Becks lab</strain>
    </source>
</reference>
<dbReference type="InterPro" id="IPR050314">
    <property type="entry name" value="Glycosyl_Hydrlase_18"/>
</dbReference>
<keyword evidence="2" id="KW-0147">Chitin-binding</keyword>
<dbReference type="PANTHER" id="PTHR11177">
    <property type="entry name" value="CHITINASE"/>
    <property type="match status" value="1"/>
</dbReference>
<dbReference type="InterPro" id="IPR002557">
    <property type="entry name" value="Chitin-bd_dom"/>
</dbReference>
<dbReference type="PROSITE" id="PS01095">
    <property type="entry name" value="GH18_1"/>
    <property type="match status" value="1"/>
</dbReference>
<dbReference type="OrthoDB" id="76388at2759"/>
<dbReference type="GO" id="GO:0005576">
    <property type="term" value="C:extracellular region"/>
    <property type="evidence" value="ECO:0007669"/>
    <property type="project" value="InterPro"/>
</dbReference>
<evidence type="ECO:0008006" key="14">
    <source>
        <dbReference type="Google" id="ProtNLM"/>
    </source>
</evidence>
<gene>
    <name evidence="12" type="ORF">OXX778_LOCUS9617</name>
</gene>
<proteinExistence type="inferred from homology"/>
<dbReference type="EMBL" id="CAJNOC010001435">
    <property type="protein sequence ID" value="CAF0864669.1"/>
    <property type="molecule type" value="Genomic_DNA"/>
</dbReference>
<comment type="caution">
    <text evidence="12">The sequence shown here is derived from an EMBL/GenBank/DDBJ whole genome shotgun (WGS) entry which is preliminary data.</text>
</comment>
<dbReference type="SUPFAM" id="SSF57625">
    <property type="entry name" value="Invertebrate chitin-binding proteins"/>
    <property type="match status" value="1"/>
</dbReference>
<dbReference type="FunFam" id="3.20.20.80:FF:000007">
    <property type="entry name" value="Acidic mammalian chitinase"/>
    <property type="match status" value="1"/>
</dbReference>
<evidence type="ECO:0000256" key="7">
    <source>
        <dbReference type="RuleBase" id="RU000489"/>
    </source>
</evidence>
<sequence length="662" mass="76644">MAYNFVLVSFLCLFMTLSTQETVNKAKGGYLSWRRPNKDNFKLVCYMTNWAQYRPNNTKFVPNDIDPFLCTHYIYAFAAINATTFEIKSFEWNDESQEENQFVGRYEEFNNMKKVNPSLKTLLAVGGWNMGSGPFSDMAVNETNREIFIKSAVKFLRKWKFDGLDLDWEFPAKREGSREEDNRSFTYLVRDLREAFYNEALLVRKEQLLLSAAVAAEKFTILKAYEIENIVSHLDFISIMSYDYHGAWDKKLGHNSPLYTSSKDNDEDKPLSVDWTVRLYQTLGVPLEKLILGIPFYGRSFTVQEKSERSFGSASIGEGTPGETTRESGFLSYGLEICKYLKFENWTRGWSREHQVPYAYKKTQWVGYDDSESVKIKVNYVTRHCLGGAMVWSIDLDDFKGLCSDKPYPLTRSILSSLRVMDRKKCLPLPNVNDPDVDEHLKKFQKLNFSTNEKNEIVTTSTIQTTKKTHSSRRIEKTKTTTRKTQAPTTTQTIPTTTTTTSTTTTEIIIQPEKQIIEHIEPEINTEQFNEIMLKIHQSNNLVRIELEKILKQYLNNTNISERKLLLNTMRYMLEDKKVEPIFTTNELTLTTTANKRLMFQINGQRSICENLEDGELIRDLSDCASFFTCFMGRASKRTTCDNGLFFDDRLKVCNWKSEVAC</sequence>
<feature type="chain" id="PRO_5032358920" description="Chitinase" evidence="9">
    <location>
        <begin position="21"/>
        <end position="662"/>
    </location>
</feature>
<evidence type="ECO:0000256" key="5">
    <source>
        <dbReference type="ARBA" id="ARBA00023157"/>
    </source>
</evidence>
<dbReference type="InterPro" id="IPR011583">
    <property type="entry name" value="Chitinase_II/V-like_cat"/>
</dbReference>
<dbReference type="SUPFAM" id="SSF54556">
    <property type="entry name" value="Chitinase insertion domain"/>
    <property type="match status" value="1"/>
</dbReference>
<dbReference type="PANTHER" id="PTHR11177:SF317">
    <property type="entry name" value="CHITINASE 12-RELATED"/>
    <property type="match status" value="1"/>
</dbReference>
<dbReference type="SMART" id="SM00494">
    <property type="entry name" value="ChtBD2"/>
    <property type="match status" value="1"/>
</dbReference>
<dbReference type="SMART" id="SM00636">
    <property type="entry name" value="Glyco_18"/>
    <property type="match status" value="1"/>
</dbReference>
<feature type="region of interest" description="Disordered" evidence="8">
    <location>
        <begin position="462"/>
        <end position="503"/>
    </location>
</feature>
<keyword evidence="3 9" id="KW-0732">Signal</keyword>
<dbReference type="AlphaFoldDB" id="A0A813XBX3"/>
<evidence type="ECO:0000256" key="1">
    <source>
        <dbReference type="ARBA" id="ARBA00009121"/>
    </source>
</evidence>
<dbReference type="InterPro" id="IPR001223">
    <property type="entry name" value="Glyco_hydro18_cat"/>
</dbReference>
<dbReference type="SUPFAM" id="SSF51445">
    <property type="entry name" value="(Trans)glycosidases"/>
    <property type="match status" value="1"/>
</dbReference>
<evidence type="ECO:0000256" key="9">
    <source>
        <dbReference type="SAM" id="SignalP"/>
    </source>
</evidence>
<name>A0A813XBX3_9BILA</name>
<dbReference type="FunFam" id="3.10.50.10:FF:000001">
    <property type="entry name" value="Chitinase 3-like 1"/>
    <property type="match status" value="1"/>
</dbReference>
<evidence type="ECO:0000256" key="6">
    <source>
        <dbReference type="ARBA" id="ARBA00023295"/>
    </source>
</evidence>
<protein>
    <recommendedName>
        <fullName evidence="14">Chitinase</fullName>
    </recommendedName>
</protein>
<dbReference type="GO" id="GO:0008061">
    <property type="term" value="F:chitin binding"/>
    <property type="evidence" value="ECO:0007669"/>
    <property type="project" value="UniProtKB-KW"/>
</dbReference>
<feature type="compositionally biased region" description="Low complexity" evidence="8">
    <location>
        <begin position="483"/>
        <end position="503"/>
    </location>
</feature>
<evidence type="ECO:0000259" key="11">
    <source>
        <dbReference type="PROSITE" id="PS51910"/>
    </source>
</evidence>
<evidence type="ECO:0000256" key="2">
    <source>
        <dbReference type="ARBA" id="ARBA00022669"/>
    </source>
</evidence>
<dbReference type="PROSITE" id="PS50940">
    <property type="entry name" value="CHIT_BIND_II"/>
    <property type="match status" value="1"/>
</dbReference>
<dbReference type="PROSITE" id="PS51910">
    <property type="entry name" value="GH18_2"/>
    <property type="match status" value="1"/>
</dbReference>
<dbReference type="CDD" id="cd02872">
    <property type="entry name" value="GH18_chitolectin_chitotriosidase"/>
    <property type="match status" value="1"/>
</dbReference>